<keyword evidence="3" id="KW-1185">Reference proteome</keyword>
<reference evidence="2 3" key="1">
    <citation type="submission" date="2024-01" db="EMBL/GenBank/DDBJ databases">
        <title>New evidence supports the origin of RcGTA from prophage.</title>
        <authorList>
            <person name="Xu Y."/>
            <person name="Liu B."/>
            <person name="Chen F."/>
        </authorList>
    </citation>
    <scope>NUCLEOTIDE SEQUENCE [LARGE SCALE GENOMIC DNA]</scope>
    <source>
        <strain evidence="2 3">CBW1107-2</strain>
    </source>
</reference>
<evidence type="ECO:0000256" key="1">
    <source>
        <dbReference type="PROSITE-ProRule" id="PRU00339"/>
    </source>
</evidence>
<dbReference type="Gene3D" id="1.25.40.10">
    <property type="entry name" value="Tetratricopeptide repeat domain"/>
    <property type="match status" value="2"/>
</dbReference>
<name>A0ABV3X0N9_9HYPH</name>
<feature type="repeat" description="TPR" evidence="1">
    <location>
        <begin position="245"/>
        <end position="278"/>
    </location>
</feature>
<organism evidence="2 3">
    <name type="scientific">Neoaquamicrobium sediminum</name>
    <dbReference type="NCBI Taxonomy" id="1849104"/>
    <lineage>
        <taxon>Bacteria</taxon>
        <taxon>Pseudomonadati</taxon>
        <taxon>Pseudomonadota</taxon>
        <taxon>Alphaproteobacteria</taxon>
        <taxon>Hyphomicrobiales</taxon>
        <taxon>Phyllobacteriaceae</taxon>
        <taxon>Neoaquamicrobium</taxon>
    </lineage>
</organism>
<keyword evidence="1" id="KW-0802">TPR repeat</keyword>
<comment type="caution">
    <text evidence="2">The sequence shown here is derived from an EMBL/GenBank/DDBJ whole genome shotgun (WGS) entry which is preliminary data.</text>
</comment>
<dbReference type="Proteomes" id="UP001559025">
    <property type="component" value="Unassembled WGS sequence"/>
</dbReference>
<dbReference type="EMBL" id="JAZHFV010000015">
    <property type="protein sequence ID" value="MEX4010517.1"/>
    <property type="molecule type" value="Genomic_DNA"/>
</dbReference>
<dbReference type="InterPro" id="IPR011990">
    <property type="entry name" value="TPR-like_helical_dom_sf"/>
</dbReference>
<sequence length="412" mass="44594">MAWTHFAADVSSAAGRDPRPSVAVLPFRTSTESDVDAWLGEGVAEDVIMALSRFRDIAVIARNSSFRFDTDDDLPRIREGLRADFLLQGSLRRNGDELRLAVQLVDLETGVNRWTERFDRPWGDVFAIQESIASDVAAQLAAQTRNAAVIRSQGKPPAVLDAYDLVLRGRKAHLTFSHEGAVEALELARRAVAFDPNYAVAWELLSQLLIQFFIQPYDERRGDLAVLAEARAAVAKSVQLDPHYSTARAGLGALIAREGDFDTGLAELREALRLNPNDASTLGTYADTLARAGLHSDSLAAWNELERLDPAGTPLAAALKSRAEFFTGNYDAALASARKCAAVAPKLQPCLLFLTIAASAAGEAEEAIAAAGRLIDLNPNFSIARHFTIIPFRNPADVEAMAVHLRAAGLPD</sequence>
<dbReference type="SUPFAM" id="SSF48452">
    <property type="entry name" value="TPR-like"/>
    <property type="match status" value="1"/>
</dbReference>
<dbReference type="RefSeq" id="WP_368805209.1">
    <property type="nucleotide sequence ID" value="NZ_JAZHFV010000015.1"/>
</dbReference>
<gene>
    <name evidence="2" type="ORF">V1479_24730</name>
</gene>
<evidence type="ECO:0000313" key="3">
    <source>
        <dbReference type="Proteomes" id="UP001559025"/>
    </source>
</evidence>
<dbReference type="PROSITE" id="PS50005">
    <property type="entry name" value="TPR"/>
    <property type="match status" value="1"/>
</dbReference>
<evidence type="ECO:0008006" key="4">
    <source>
        <dbReference type="Google" id="ProtNLM"/>
    </source>
</evidence>
<dbReference type="PANTHER" id="PTHR12558:SF33">
    <property type="entry name" value="BLL7664 PROTEIN"/>
    <property type="match status" value="1"/>
</dbReference>
<evidence type="ECO:0000313" key="2">
    <source>
        <dbReference type="EMBL" id="MEX4010517.1"/>
    </source>
</evidence>
<proteinExistence type="predicted"/>
<dbReference type="PANTHER" id="PTHR12558">
    <property type="entry name" value="CELL DIVISION CYCLE 16,23,27"/>
    <property type="match status" value="1"/>
</dbReference>
<dbReference type="InterPro" id="IPR019734">
    <property type="entry name" value="TPR_rpt"/>
</dbReference>
<dbReference type="Gene3D" id="3.40.50.10070">
    <property type="entry name" value="TolB, N-terminal domain"/>
    <property type="match status" value="1"/>
</dbReference>
<protein>
    <recommendedName>
        <fullName evidence="4">TolB-like protein</fullName>
    </recommendedName>
</protein>
<accession>A0ABV3X0N9</accession>